<accession>A0A4Q2TY42</accession>
<dbReference type="InterPro" id="IPR017039">
    <property type="entry name" value="Virul_fac_BrkB"/>
</dbReference>
<feature type="compositionally biased region" description="Basic and acidic residues" evidence="6">
    <location>
        <begin position="44"/>
        <end position="56"/>
    </location>
</feature>
<feature type="region of interest" description="Disordered" evidence="6">
    <location>
        <begin position="33"/>
        <end position="59"/>
    </location>
</feature>
<evidence type="ECO:0000313" key="9">
    <source>
        <dbReference type="Proteomes" id="UP000290759"/>
    </source>
</evidence>
<comment type="subcellular location">
    <subcellularLocation>
        <location evidence="1">Cell membrane</location>
        <topology evidence="1">Multi-pass membrane protein</topology>
    </subcellularLocation>
</comment>
<dbReference type="GO" id="GO:0005886">
    <property type="term" value="C:plasma membrane"/>
    <property type="evidence" value="ECO:0007669"/>
    <property type="project" value="UniProtKB-SubCell"/>
</dbReference>
<keyword evidence="9" id="KW-1185">Reference proteome</keyword>
<keyword evidence="3 7" id="KW-0812">Transmembrane</keyword>
<organism evidence="8 9">
    <name type="scientific">Lichenibacterium minor</name>
    <dbReference type="NCBI Taxonomy" id="2316528"/>
    <lineage>
        <taxon>Bacteria</taxon>
        <taxon>Pseudomonadati</taxon>
        <taxon>Pseudomonadota</taxon>
        <taxon>Alphaproteobacteria</taxon>
        <taxon>Hyphomicrobiales</taxon>
        <taxon>Lichenihabitantaceae</taxon>
        <taxon>Lichenibacterium</taxon>
    </lineage>
</organism>
<evidence type="ECO:0000256" key="5">
    <source>
        <dbReference type="ARBA" id="ARBA00023136"/>
    </source>
</evidence>
<feature type="region of interest" description="Disordered" evidence="6">
    <location>
        <begin position="335"/>
        <end position="362"/>
    </location>
</feature>
<proteinExistence type="predicted"/>
<dbReference type="PANTHER" id="PTHR30213">
    <property type="entry name" value="INNER MEMBRANE PROTEIN YHJD"/>
    <property type="match status" value="1"/>
</dbReference>
<evidence type="ECO:0000256" key="1">
    <source>
        <dbReference type="ARBA" id="ARBA00004651"/>
    </source>
</evidence>
<evidence type="ECO:0000313" key="8">
    <source>
        <dbReference type="EMBL" id="RYC29022.1"/>
    </source>
</evidence>
<keyword evidence="4 7" id="KW-1133">Transmembrane helix</keyword>
<dbReference type="NCBIfam" id="TIGR00765">
    <property type="entry name" value="yihY_not_rbn"/>
    <property type="match status" value="1"/>
</dbReference>
<evidence type="ECO:0000256" key="7">
    <source>
        <dbReference type="SAM" id="Phobius"/>
    </source>
</evidence>
<dbReference type="RefSeq" id="WP_129229899.1">
    <property type="nucleotide sequence ID" value="NZ_QYBB01000078.1"/>
</dbReference>
<feature type="transmembrane region" description="Helical" evidence="7">
    <location>
        <begin position="119"/>
        <end position="138"/>
    </location>
</feature>
<dbReference type="Pfam" id="PF03631">
    <property type="entry name" value="Virul_fac_BrkB"/>
    <property type="match status" value="1"/>
</dbReference>
<feature type="transmembrane region" description="Helical" evidence="7">
    <location>
        <begin position="91"/>
        <end position="112"/>
    </location>
</feature>
<reference evidence="8 9" key="2">
    <citation type="submission" date="2019-02" db="EMBL/GenBank/DDBJ databases">
        <title>'Lichenibacterium ramalinii' gen. nov. sp. nov., 'Lichenibacterium minor' gen. nov. sp. nov.</title>
        <authorList>
            <person name="Pankratov T."/>
        </authorList>
    </citation>
    <scope>NUCLEOTIDE SEQUENCE [LARGE SCALE GENOMIC DNA]</scope>
    <source>
        <strain evidence="8 9">RmlP026</strain>
    </source>
</reference>
<keyword evidence="2" id="KW-1003">Cell membrane</keyword>
<feature type="transmembrane region" description="Helical" evidence="7">
    <location>
        <begin position="239"/>
        <end position="258"/>
    </location>
</feature>
<evidence type="ECO:0000256" key="6">
    <source>
        <dbReference type="SAM" id="MobiDB-lite"/>
    </source>
</evidence>
<name>A0A4Q2TY42_9HYPH</name>
<evidence type="ECO:0000256" key="4">
    <source>
        <dbReference type="ARBA" id="ARBA00022989"/>
    </source>
</evidence>
<evidence type="ECO:0000256" key="2">
    <source>
        <dbReference type="ARBA" id="ARBA00022475"/>
    </source>
</evidence>
<protein>
    <submittedName>
        <fullName evidence="8">YihY/virulence factor BrkB family protein</fullName>
    </submittedName>
</protein>
<feature type="transmembrane region" description="Helical" evidence="7">
    <location>
        <begin position="305"/>
        <end position="325"/>
    </location>
</feature>
<dbReference type="PANTHER" id="PTHR30213:SF0">
    <property type="entry name" value="UPF0761 MEMBRANE PROTEIN YIHY"/>
    <property type="match status" value="1"/>
</dbReference>
<keyword evidence="5 7" id="KW-0472">Membrane</keyword>
<feature type="transmembrane region" description="Helical" evidence="7">
    <location>
        <begin position="270"/>
        <end position="293"/>
    </location>
</feature>
<feature type="transmembrane region" description="Helical" evidence="7">
    <location>
        <begin position="158"/>
        <end position="182"/>
    </location>
</feature>
<sequence length="362" mass="38720">MLTCGYLCPPFPFASVPTVTDEEPAEDWRAHVGEEPETAGLSTDRARAHEPGRGRQADTPAEIPVQGWRDILTRMFWATSANRVLSTAGSVAFFTLLAVFPAIAAIVSLYGLFADASTISGHLILLSGILPNGVLNLIGDQIKLVAQKGNDTLGGAFAISLVLALYSANSGIVALFDALNVVYNEREARSPVRLYATTFAFTLAGVAFTVLALTGVVALPVILRVIGMPALTEWLITAARWPVLLFGITGSLAVIYRYGPSRNGARWRWVTWGSAVAALLWVAASMLFSWYVATFDSYNRIYGSLGAGVGFMVWLWISAVIVLLGGELNAEMEHQTARDTTEGVGKPLGSRGAVMADHVGKS</sequence>
<feature type="transmembrane region" description="Helical" evidence="7">
    <location>
        <begin position="194"/>
        <end position="219"/>
    </location>
</feature>
<gene>
    <name evidence="8" type="ORF">D3273_26180</name>
</gene>
<reference evidence="8 9" key="1">
    <citation type="submission" date="2018-12" db="EMBL/GenBank/DDBJ databases">
        <authorList>
            <person name="Grouzdev D.S."/>
            <person name="Krutkina M.S."/>
        </authorList>
    </citation>
    <scope>NUCLEOTIDE SEQUENCE [LARGE SCALE GENOMIC DNA]</scope>
    <source>
        <strain evidence="8 9">RmlP026</strain>
    </source>
</reference>
<dbReference type="EMBL" id="QYBB01000078">
    <property type="protein sequence ID" value="RYC29022.1"/>
    <property type="molecule type" value="Genomic_DNA"/>
</dbReference>
<evidence type="ECO:0000256" key="3">
    <source>
        <dbReference type="ARBA" id="ARBA00022692"/>
    </source>
</evidence>
<dbReference type="Proteomes" id="UP000290759">
    <property type="component" value="Unassembled WGS sequence"/>
</dbReference>
<dbReference type="AlphaFoldDB" id="A0A4Q2TY42"/>
<dbReference type="OrthoDB" id="9781030at2"/>
<comment type="caution">
    <text evidence="8">The sequence shown here is derived from an EMBL/GenBank/DDBJ whole genome shotgun (WGS) entry which is preliminary data.</text>
</comment>